<dbReference type="Pfam" id="PF01728">
    <property type="entry name" value="FtsJ"/>
    <property type="match status" value="1"/>
</dbReference>
<name>A0A212SZD8_9MICO</name>
<dbReference type="GO" id="GO:0032259">
    <property type="term" value="P:methylation"/>
    <property type="evidence" value="ECO:0007669"/>
    <property type="project" value="UniProtKB-KW"/>
</dbReference>
<dbReference type="PANTHER" id="PTHR32319">
    <property type="entry name" value="BACTERIAL HEMOLYSIN-LIKE PROTEIN"/>
    <property type="match status" value="1"/>
</dbReference>
<dbReference type="OrthoDB" id="9784736at2"/>
<dbReference type="RefSeq" id="WP_088817074.1">
    <property type="nucleotide sequence ID" value="NZ_FYEZ01000001.1"/>
</dbReference>
<dbReference type="SUPFAM" id="SSF53335">
    <property type="entry name" value="S-adenosyl-L-methionine-dependent methyltransferases"/>
    <property type="match status" value="1"/>
</dbReference>
<dbReference type="CDD" id="cd02440">
    <property type="entry name" value="AdoMet_MTases"/>
    <property type="match status" value="1"/>
</dbReference>
<dbReference type="PROSITE" id="PS50889">
    <property type="entry name" value="S4"/>
    <property type="match status" value="1"/>
</dbReference>
<evidence type="ECO:0000313" key="5">
    <source>
        <dbReference type="EMBL" id="SNC59162.1"/>
    </source>
</evidence>
<proteinExistence type="inferred from homology"/>
<feature type="domain" description="Ribosomal RNA methyltransferase FtsJ" evidence="4">
    <location>
        <begin position="69"/>
        <end position="253"/>
    </location>
</feature>
<evidence type="ECO:0000256" key="3">
    <source>
        <dbReference type="PROSITE-ProRule" id="PRU00182"/>
    </source>
</evidence>
<keyword evidence="6" id="KW-1185">Reference proteome</keyword>
<protein>
    <submittedName>
        <fullName evidence="5">23S rRNA (Cytidine1920-2'-O)/16S rRNA (Cytidine1409-2'-O)-methyltransferase</fullName>
    </submittedName>
</protein>
<dbReference type="PANTHER" id="PTHR32319:SF0">
    <property type="entry name" value="BACTERIAL HEMOLYSIN-LIKE PROTEIN"/>
    <property type="match status" value="1"/>
</dbReference>
<keyword evidence="1 3" id="KW-0694">RNA-binding</keyword>
<dbReference type="InterPro" id="IPR047048">
    <property type="entry name" value="TlyA"/>
</dbReference>
<dbReference type="Proteomes" id="UP000198122">
    <property type="component" value="Unassembled WGS sequence"/>
</dbReference>
<dbReference type="AlphaFoldDB" id="A0A212SZD8"/>
<dbReference type="Gene3D" id="3.10.290.10">
    <property type="entry name" value="RNA-binding S4 domain"/>
    <property type="match status" value="1"/>
</dbReference>
<dbReference type="SUPFAM" id="SSF55174">
    <property type="entry name" value="Alpha-L RNA-binding motif"/>
    <property type="match status" value="1"/>
</dbReference>
<evidence type="ECO:0000256" key="2">
    <source>
        <dbReference type="ARBA" id="ARBA00029460"/>
    </source>
</evidence>
<comment type="similarity">
    <text evidence="2">Belongs to the TlyA family.</text>
</comment>
<keyword evidence="5" id="KW-0489">Methyltransferase</keyword>
<evidence type="ECO:0000259" key="4">
    <source>
        <dbReference type="Pfam" id="PF01728"/>
    </source>
</evidence>
<dbReference type="InterPro" id="IPR036986">
    <property type="entry name" value="S4_RNA-bd_sf"/>
</dbReference>
<reference evidence="5 6" key="1">
    <citation type="submission" date="2017-06" db="EMBL/GenBank/DDBJ databases">
        <authorList>
            <person name="Kim H.J."/>
            <person name="Triplett B.A."/>
        </authorList>
    </citation>
    <scope>NUCLEOTIDE SEQUENCE [LARGE SCALE GENOMIC DNA]</scope>
    <source>
        <strain evidence="5 6">DSM 22179</strain>
    </source>
</reference>
<dbReference type="GO" id="GO:0003723">
    <property type="term" value="F:RNA binding"/>
    <property type="evidence" value="ECO:0007669"/>
    <property type="project" value="UniProtKB-KW"/>
</dbReference>
<dbReference type="GO" id="GO:0008168">
    <property type="term" value="F:methyltransferase activity"/>
    <property type="evidence" value="ECO:0007669"/>
    <property type="project" value="UniProtKB-KW"/>
</dbReference>
<accession>A0A212SZD8</accession>
<evidence type="ECO:0000256" key="1">
    <source>
        <dbReference type="ARBA" id="ARBA00022884"/>
    </source>
</evidence>
<dbReference type="EMBL" id="FYEZ01000001">
    <property type="protein sequence ID" value="SNC59162.1"/>
    <property type="molecule type" value="Genomic_DNA"/>
</dbReference>
<dbReference type="InterPro" id="IPR029063">
    <property type="entry name" value="SAM-dependent_MTases_sf"/>
</dbReference>
<dbReference type="InterPro" id="IPR002877">
    <property type="entry name" value="RNA_MeTrfase_FtsJ_dom"/>
</dbReference>
<evidence type="ECO:0000313" key="6">
    <source>
        <dbReference type="Proteomes" id="UP000198122"/>
    </source>
</evidence>
<keyword evidence="5" id="KW-0808">Transferase</keyword>
<sequence length="288" mass="30500">MSSHSPGAPLRADRAVLLAGLSRSRQRAQSLIDNGLVLTDGAPVRARSQVVLPESLSLVEGAQPEVQRVSRAQRKLERALELWPDLHAPRASAVDLGASTGGFTQVLLHAGCARAWAVDVGHDQLVPELREDPRVRVREGVNARHVEELQAAGLTGGMTDLVVSDVSFISVRHLLGPIAWLLASGGTAVVLVKPQFEVGPEGVSGGVVRAPARRRGAVHAVCVSASREGLHPRALAASGLPGRHGNVEFLLRLTRLPAARAVGAAWEGVLPDADDSFWEGHDECTLDL</sequence>
<dbReference type="Gene3D" id="3.40.50.150">
    <property type="entry name" value="Vaccinia Virus protein VP39"/>
    <property type="match status" value="1"/>
</dbReference>
<organism evidence="5 6">
    <name type="scientific">Kytococcus aerolatus</name>
    <dbReference type="NCBI Taxonomy" id="592308"/>
    <lineage>
        <taxon>Bacteria</taxon>
        <taxon>Bacillati</taxon>
        <taxon>Actinomycetota</taxon>
        <taxon>Actinomycetes</taxon>
        <taxon>Micrococcales</taxon>
        <taxon>Kytococcaceae</taxon>
        <taxon>Kytococcus</taxon>
    </lineage>
</organism>
<gene>
    <name evidence="5" type="ORF">SAMN05445756_0001</name>
</gene>